<evidence type="ECO:0000313" key="2">
    <source>
        <dbReference type="EMBL" id="KKN70715.1"/>
    </source>
</evidence>
<organism evidence="2">
    <name type="scientific">marine sediment metagenome</name>
    <dbReference type="NCBI Taxonomy" id="412755"/>
    <lineage>
        <taxon>unclassified sequences</taxon>
        <taxon>metagenomes</taxon>
        <taxon>ecological metagenomes</taxon>
    </lineage>
</organism>
<sequence length="88" mass="9799">MNDNNKGREGEAAGTWRRNDPASGYYRIAGKFDLFGQIKKASPWDNFKGFAAEIRNNSGSLVQHAGLHKTLKAAKEEVESTLRFKGEL</sequence>
<comment type="caution">
    <text evidence="2">The sequence shown here is derived from an EMBL/GenBank/DDBJ whole genome shotgun (WGS) entry which is preliminary data.</text>
</comment>
<name>A0A0F9SNT7_9ZZZZ</name>
<accession>A0A0F9SNT7</accession>
<feature type="compositionally biased region" description="Basic and acidic residues" evidence="1">
    <location>
        <begin position="1"/>
        <end position="11"/>
    </location>
</feature>
<proteinExistence type="predicted"/>
<reference evidence="2" key="1">
    <citation type="journal article" date="2015" name="Nature">
        <title>Complex archaea that bridge the gap between prokaryotes and eukaryotes.</title>
        <authorList>
            <person name="Spang A."/>
            <person name="Saw J.H."/>
            <person name="Jorgensen S.L."/>
            <person name="Zaremba-Niedzwiedzka K."/>
            <person name="Martijn J."/>
            <person name="Lind A.E."/>
            <person name="van Eijk R."/>
            <person name="Schleper C."/>
            <person name="Guy L."/>
            <person name="Ettema T.J."/>
        </authorList>
    </citation>
    <scope>NUCLEOTIDE SEQUENCE</scope>
</reference>
<protein>
    <submittedName>
        <fullName evidence="2">Uncharacterized protein</fullName>
    </submittedName>
</protein>
<feature type="region of interest" description="Disordered" evidence="1">
    <location>
        <begin position="1"/>
        <end position="22"/>
    </location>
</feature>
<evidence type="ECO:0000256" key="1">
    <source>
        <dbReference type="SAM" id="MobiDB-lite"/>
    </source>
</evidence>
<gene>
    <name evidence="2" type="ORF">LCGC14_0428700</name>
</gene>
<dbReference type="AlphaFoldDB" id="A0A0F9SNT7"/>
<dbReference type="EMBL" id="LAZR01000399">
    <property type="protein sequence ID" value="KKN70715.1"/>
    <property type="molecule type" value="Genomic_DNA"/>
</dbReference>